<gene>
    <name evidence="1" type="ORF">DWV00_02480</name>
</gene>
<dbReference type="Pfam" id="PF13489">
    <property type="entry name" value="Methyltransf_23"/>
    <property type="match status" value="1"/>
</dbReference>
<dbReference type="CDD" id="cd02440">
    <property type="entry name" value="AdoMet_MTases"/>
    <property type="match status" value="1"/>
</dbReference>
<evidence type="ECO:0000313" key="2">
    <source>
        <dbReference type="Proteomes" id="UP000256838"/>
    </source>
</evidence>
<dbReference type="GO" id="GO:0008168">
    <property type="term" value="F:methyltransferase activity"/>
    <property type="evidence" value="ECO:0007669"/>
    <property type="project" value="UniProtKB-KW"/>
</dbReference>
<dbReference type="AlphaFoldDB" id="A0A3D8K5Z7"/>
<organism evidence="1 2">
    <name type="scientific">Trinickia dinghuensis</name>
    <dbReference type="NCBI Taxonomy" id="2291023"/>
    <lineage>
        <taxon>Bacteria</taxon>
        <taxon>Pseudomonadati</taxon>
        <taxon>Pseudomonadota</taxon>
        <taxon>Betaproteobacteria</taxon>
        <taxon>Burkholderiales</taxon>
        <taxon>Burkholderiaceae</taxon>
        <taxon>Trinickia</taxon>
    </lineage>
</organism>
<keyword evidence="1" id="KW-0808">Transferase</keyword>
<dbReference type="InterPro" id="IPR029063">
    <property type="entry name" value="SAM-dependent_MTases_sf"/>
</dbReference>
<dbReference type="SUPFAM" id="SSF53335">
    <property type="entry name" value="S-adenosyl-L-methionine-dependent methyltransferases"/>
    <property type="match status" value="1"/>
</dbReference>
<dbReference type="PANTHER" id="PTHR43861">
    <property type="entry name" value="TRANS-ACONITATE 2-METHYLTRANSFERASE-RELATED"/>
    <property type="match status" value="1"/>
</dbReference>
<dbReference type="OrthoDB" id="9809392at2"/>
<reference evidence="1 2" key="1">
    <citation type="submission" date="2018-08" db="EMBL/GenBank/DDBJ databases">
        <title>Paraburkholderia sp. DHOM06 isolated from forest soil.</title>
        <authorList>
            <person name="Gao Z.-H."/>
            <person name="Qiu L.-H."/>
        </authorList>
    </citation>
    <scope>NUCLEOTIDE SEQUENCE [LARGE SCALE GENOMIC DNA]</scope>
    <source>
        <strain evidence="1 2">DHOM06</strain>
    </source>
</reference>
<dbReference type="EMBL" id="QRGA01000001">
    <property type="protein sequence ID" value="RDV00650.1"/>
    <property type="molecule type" value="Genomic_DNA"/>
</dbReference>
<dbReference type="Gene3D" id="3.40.50.150">
    <property type="entry name" value="Vaccinia Virus protein VP39"/>
    <property type="match status" value="1"/>
</dbReference>
<dbReference type="GO" id="GO:0032259">
    <property type="term" value="P:methylation"/>
    <property type="evidence" value="ECO:0007669"/>
    <property type="project" value="UniProtKB-KW"/>
</dbReference>
<keyword evidence="1" id="KW-0489">Methyltransferase</keyword>
<evidence type="ECO:0000313" key="1">
    <source>
        <dbReference type="EMBL" id="RDV00650.1"/>
    </source>
</evidence>
<protein>
    <submittedName>
        <fullName evidence="1">Methyltransferase domain-containing protein</fullName>
    </submittedName>
</protein>
<dbReference type="Proteomes" id="UP000256838">
    <property type="component" value="Unassembled WGS sequence"/>
</dbReference>
<sequence length="231" mass="25444">MNTPQSVFDYYQKKLSCDGHIGASIYEIWEKGGSYLDSVTPSTYCLDYRNAMVERLMDAIGSDTTKRVLSLGCGNAFVEAELVQRGIDVFAIDINREAVELALAKQVPAAEVDFFDLQLADGRPYDLIYADGFFGHLYNMLDGCKHVLLKARALLSPTGQIVISNDGPSDDSPVQAHKSVPDFFYLSTQFLKQEGEACGFVANELINYGYSRPLSGPRTRSIATLSVARTV</sequence>
<keyword evidence="2" id="KW-1185">Reference proteome</keyword>
<dbReference type="RefSeq" id="WP_115531920.1">
    <property type="nucleotide sequence ID" value="NZ_QRGA01000001.1"/>
</dbReference>
<comment type="caution">
    <text evidence="1">The sequence shown here is derived from an EMBL/GenBank/DDBJ whole genome shotgun (WGS) entry which is preliminary data.</text>
</comment>
<name>A0A3D8K5Z7_9BURK</name>
<proteinExistence type="predicted"/>
<accession>A0A3D8K5Z7</accession>